<dbReference type="OrthoDB" id="981508at2"/>
<reference evidence="4 5" key="1">
    <citation type="submission" date="2018-05" db="EMBL/GenBank/DDBJ databases">
        <title>Genomic Encyclopedia of Archaeal and Bacterial Type Strains, Phase II (KMG-II): from individual species to whole genera.</title>
        <authorList>
            <person name="Goeker M."/>
        </authorList>
    </citation>
    <scope>NUCLEOTIDE SEQUENCE [LARGE SCALE GENOMIC DNA]</scope>
    <source>
        <strain evidence="4 5">DSM 22637</strain>
    </source>
</reference>
<evidence type="ECO:0000259" key="3">
    <source>
        <dbReference type="Pfam" id="PF00685"/>
    </source>
</evidence>
<dbReference type="SUPFAM" id="SSF52540">
    <property type="entry name" value="P-loop containing nucleoside triphosphate hydrolases"/>
    <property type="match status" value="1"/>
</dbReference>
<evidence type="ECO:0000313" key="5">
    <source>
        <dbReference type="Proteomes" id="UP000245430"/>
    </source>
</evidence>
<protein>
    <submittedName>
        <fullName evidence="4">Sulfotransferase domain-containing protein</fullName>
    </submittedName>
</protein>
<comment type="caution">
    <text evidence="4">The sequence shown here is derived from an EMBL/GenBank/DDBJ whole genome shotgun (WGS) entry which is preliminary data.</text>
</comment>
<evidence type="ECO:0000313" key="4">
    <source>
        <dbReference type="EMBL" id="PWK20583.1"/>
    </source>
</evidence>
<dbReference type="PANTHER" id="PTHR10605">
    <property type="entry name" value="HEPARAN SULFATE SULFOTRANSFERASE"/>
    <property type="match status" value="1"/>
</dbReference>
<accession>A0A316DVI3</accession>
<gene>
    <name evidence="4" type="ORF">LX78_00285</name>
</gene>
<dbReference type="Gene3D" id="3.40.50.300">
    <property type="entry name" value="P-loop containing nucleotide triphosphate hydrolases"/>
    <property type="match status" value="1"/>
</dbReference>
<evidence type="ECO:0000256" key="2">
    <source>
        <dbReference type="ARBA" id="ARBA00023180"/>
    </source>
</evidence>
<dbReference type="Pfam" id="PF00685">
    <property type="entry name" value="Sulfotransfer_1"/>
    <property type="match status" value="1"/>
</dbReference>
<dbReference type="InterPro" id="IPR037359">
    <property type="entry name" value="NST/OST"/>
</dbReference>
<sequence>MALPNFIIAGFPKCGSTSLHYYLEEHPEIFMPKQKELHYFTYNILSSMTAGPQDNEVNKFHINSFREYQKCYNDVKNEIAIGEASPSYINYDSCIPDLKEKLGDNVKIVILLRDPIKRAYSNYLHLVREHREKLNFKDAIYEEPNRVKATYSDFWYYTFNSFYYKKIKAYKEAFKNVLLITTEELNNNTEETVKKVYRFLEVDTEFSPNNIDRRYNPGGVYSDNLITRLVFKQSSFRVFIKKIMPITPWMKHLKHKVIGNFKKETPQINQETEDYLINLFKEDVIMLKKDFNVKTELWNSKFSEN</sequence>
<organism evidence="4 5">
    <name type="scientific">Xanthomarina spongicola</name>
    <dbReference type="NCBI Taxonomy" id="570520"/>
    <lineage>
        <taxon>Bacteria</taxon>
        <taxon>Pseudomonadati</taxon>
        <taxon>Bacteroidota</taxon>
        <taxon>Flavobacteriia</taxon>
        <taxon>Flavobacteriales</taxon>
        <taxon>Flavobacteriaceae</taxon>
        <taxon>Xanthomarina</taxon>
    </lineage>
</organism>
<dbReference type="Proteomes" id="UP000245430">
    <property type="component" value="Unassembled WGS sequence"/>
</dbReference>
<dbReference type="EMBL" id="QGGP01000001">
    <property type="protein sequence ID" value="PWK20583.1"/>
    <property type="molecule type" value="Genomic_DNA"/>
</dbReference>
<dbReference type="AlphaFoldDB" id="A0A316DVI3"/>
<dbReference type="RefSeq" id="WP_109680850.1">
    <property type="nucleotide sequence ID" value="NZ_QGGP01000001.1"/>
</dbReference>
<dbReference type="PANTHER" id="PTHR10605:SF56">
    <property type="entry name" value="BIFUNCTIONAL HEPARAN SULFATE N-DEACETYLASE_N-SULFOTRANSFERASE"/>
    <property type="match status" value="1"/>
</dbReference>
<name>A0A316DVI3_9FLAO</name>
<keyword evidence="5" id="KW-1185">Reference proteome</keyword>
<feature type="domain" description="Sulfotransferase" evidence="3">
    <location>
        <begin position="4"/>
        <end position="204"/>
    </location>
</feature>
<dbReference type="InterPro" id="IPR027417">
    <property type="entry name" value="P-loop_NTPase"/>
</dbReference>
<evidence type="ECO:0000256" key="1">
    <source>
        <dbReference type="ARBA" id="ARBA00022679"/>
    </source>
</evidence>
<keyword evidence="2" id="KW-0325">Glycoprotein</keyword>
<keyword evidence="1 4" id="KW-0808">Transferase</keyword>
<dbReference type="InterPro" id="IPR000863">
    <property type="entry name" value="Sulfotransferase_dom"/>
</dbReference>
<proteinExistence type="predicted"/>
<dbReference type="GO" id="GO:0008146">
    <property type="term" value="F:sulfotransferase activity"/>
    <property type="evidence" value="ECO:0007669"/>
    <property type="project" value="InterPro"/>
</dbReference>